<dbReference type="RefSeq" id="WP_091276855.1">
    <property type="nucleotide sequence ID" value="NZ_FNDK01000042.1"/>
</dbReference>
<dbReference type="InterPro" id="IPR036584">
    <property type="entry name" value="FliS_sf"/>
</dbReference>
<organism evidence="6 7">
    <name type="scientific">Alteribacillus persepolensis</name>
    <dbReference type="NCBI Taxonomy" id="568899"/>
    <lineage>
        <taxon>Bacteria</taxon>
        <taxon>Bacillati</taxon>
        <taxon>Bacillota</taxon>
        <taxon>Bacilli</taxon>
        <taxon>Bacillales</taxon>
        <taxon>Bacillaceae</taxon>
        <taxon>Alteribacillus</taxon>
    </lineage>
</organism>
<keyword evidence="6" id="KW-0966">Cell projection</keyword>
<dbReference type="STRING" id="568899.SAMN05192534_1424"/>
<dbReference type="SUPFAM" id="SSF101116">
    <property type="entry name" value="Flagellar export chaperone FliS"/>
    <property type="match status" value="1"/>
</dbReference>
<dbReference type="EMBL" id="FNDK01000042">
    <property type="protein sequence ID" value="SDI38848.1"/>
    <property type="molecule type" value="Genomic_DNA"/>
</dbReference>
<keyword evidence="4" id="KW-1005">Bacterial flagellum biogenesis</keyword>
<reference evidence="7" key="1">
    <citation type="submission" date="2016-10" db="EMBL/GenBank/DDBJ databases">
        <authorList>
            <person name="Varghese N."/>
            <person name="Submissions S."/>
        </authorList>
    </citation>
    <scope>NUCLEOTIDE SEQUENCE [LARGE SCALE GENOMIC DNA]</scope>
    <source>
        <strain evidence="7">DSM 21632</strain>
    </source>
</reference>
<dbReference type="GO" id="GO:0071973">
    <property type="term" value="P:bacterial-type flagellum-dependent cell motility"/>
    <property type="evidence" value="ECO:0007669"/>
    <property type="project" value="TreeGrafter"/>
</dbReference>
<comment type="subcellular location">
    <subcellularLocation>
        <location evidence="1">Cytoplasm</location>
        <location evidence="1">Cytosol</location>
    </subcellularLocation>
</comment>
<keyword evidence="6" id="KW-0282">Flagellum</keyword>
<evidence type="ECO:0000256" key="1">
    <source>
        <dbReference type="ARBA" id="ARBA00004514"/>
    </source>
</evidence>
<evidence type="ECO:0000256" key="4">
    <source>
        <dbReference type="ARBA" id="ARBA00022795"/>
    </source>
</evidence>
<keyword evidence="6" id="KW-0969">Cilium</keyword>
<dbReference type="Proteomes" id="UP000199163">
    <property type="component" value="Unassembled WGS sequence"/>
</dbReference>
<evidence type="ECO:0000313" key="7">
    <source>
        <dbReference type="Proteomes" id="UP000199163"/>
    </source>
</evidence>
<evidence type="ECO:0000256" key="5">
    <source>
        <dbReference type="ARBA" id="ARBA00023186"/>
    </source>
</evidence>
<protein>
    <submittedName>
        <fullName evidence="6">Flagellar protein FliS</fullName>
    </submittedName>
</protein>
<evidence type="ECO:0000313" key="6">
    <source>
        <dbReference type="EMBL" id="SDI38848.1"/>
    </source>
</evidence>
<dbReference type="PANTHER" id="PTHR34773:SF1">
    <property type="entry name" value="FLAGELLAR SECRETION CHAPERONE FLIS"/>
    <property type="match status" value="1"/>
</dbReference>
<dbReference type="Gene3D" id="1.20.120.340">
    <property type="entry name" value="Flagellar protein FliS"/>
    <property type="match status" value="1"/>
</dbReference>
<evidence type="ECO:0000256" key="2">
    <source>
        <dbReference type="ARBA" id="ARBA00008787"/>
    </source>
</evidence>
<proteinExistence type="inferred from homology"/>
<dbReference type="GO" id="GO:0044780">
    <property type="term" value="P:bacterial-type flagellum assembly"/>
    <property type="evidence" value="ECO:0007669"/>
    <property type="project" value="InterPro"/>
</dbReference>
<evidence type="ECO:0000256" key="3">
    <source>
        <dbReference type="ARBA" id="ARBA00022490"/>
    </source>
</evidence>
<gene>
    <name evidence="6" type="ORF">SAMN05192534_1424</name>
</gene>
<accession>A0A1G8K5Y5</accession>
<dbReference type="NCBIfam" id="TIGR00208">
    <property type="entry name" value="fliS"/>
    <property type="match status" value="1"/>
</dbReference>
<dbReference type="PANTHER" id="PTHR34773">
    <property type="entry name" value="FLAGELLAR SECRETION CHAPERONE FLIS"/>
    <property type="match status" value="1"/>
</dbReference>
<dbReference type="CDD" id="cd16098">
    <property type="entry name" value="FliS"/>
    <property type="match status" value="1"/>
</dbReference>
<comment type="similarity">
    <text evidence="2">Belongs to the FliS family.</text>
</comment>
<keyword evidence="7" id="KW-1185">Reference proteome</keyword>
<dbReference type="OrthoDB" id="9792010at2"/>
<keyword evidence="3" id="KW-0963">Cytoplasm</keyword>
<dbReference type="InterPro" id="IPR003713">
    <property type="entry name" value="FliS"/>
</dbReference>
<dbReference type="AlphaFoldDB" id="A0A1G8K5Y5"/>
<dbReference type="GO" id="GO:0005829">
    <property type="term" value="C:cytosol"/>
    <property type="evidence" value="ECO:0007669"/>
    <property type="project" value="UniProtKB-SubCell"/>
</dbReference>
<dbReference type="Pfam" id="PF02561">
    <property type="entry name" value="FliS"/>
    <property type="match status" value="1"/>
</dbReference>
<sequence>MSFLSEEMLQQKTSQELTMLLYEACEQNIQQALDSITTKQYMEANQKFQRSIDILERLGVGLNDAAGIIADQLDALYTYMRGLLIEANIEKSIDKAQRVLHILQELQTAWQQAMQTQKNHQPAIQAKKRAAYEQFARYEYK</sequence>
<keyword evidence="5" id="KW-0143">Chaperone</keyword>
<name>A0A1G8K5Y5_9BACI</name>